<comment type="caution">
    <text evidence="2">The sequence shown here is derived from an EMBL/GenBank/DDBJ whole genome shotgun (WGS) entry which is preliminary data.</text>
</comment>
<accession>A0A2R7Y940</accession>
<dbReference type="EMBL" id="NBVN01000001">
    <property type="protein sequence ID" value="PUA33917.1"/>
    <property type="molecule type" value="Genomic_DNA"/>
</dbReference>
<gene>
    <name evidence="2" type="ORF">B7O98_00410</name>
</gene>
<organism evidence="2 3">
    <name type="scientific">Zestosphaera tikiterensis</name>
    <dbReference type="NCBI Taxonomy" id="1973259"/>
    <lineage>
        <taxon>Archaea</taxon>
        <taxon>Thermoproteota</taxon>
        <taxon>Thermoprotei</taxon>
        <taxon>Desulfurococcales</taxon>
        <taxon>Desulfurococcaceae</taxon>
        <taxon>Zestosphaera</taxon>
    </lineage>
</organism>
<proteinExistence type="predicted"/>
<evidence type="ECO:0000313" key="2">
    <source>
        <dbReference type="EMBL" id="PUA33917.1"/>
    </source>
</evidence>
<name>A0A2R7Y940_9CREN</name>
<reference evidence="2 3" key="1">
    <citation type="journal article" date="2018" name="Syst. Appl. Microbiol.">
        <title>A new symbiotic nanoarchaeote (Candidatus Nanoclepta minutus) and its host (Zestosphaera tikiterensis gen. nov., sp. nov.) from a New Zealand hot spring.</title>
        <authorList>
            <person name="St John E."/>
            <person name="Liu Y."/>
            <person name="Podar M."/>
            <person name="Stott M.B."/>
            <person name="Meneghin J."/>
            <person name="Chen Z."/>
            <person name="Lagutin K."/>
            <person name="Mitchell K."/>
            <person name="Reysenbach A.L."/>
        </authorList>
    </citation>
    <scope>NUCLEOTIDE SEQUENCE [LARGE SCALE GENOMIC DNA]</scope>
    <source>
        <strain evidence="2">NZ3</strain>
    </source>
</reference>
<dbReference type="InterPro" id="IPR002716">
    <property type="entry name" value="PIN_dom"/>
</dbReference>
<dbReference type="CDD" id="cd09854">
    <property type="entry name" value="PIN_VapC-like"/>
    <property type="match status" value="1"/>
</dbReference>
<protein>
    <recommendedName>
        <fullName evidence="1">PIN domain-containing protein</fullName>
    </recommendedName>
</protein>
<dbReference type="InterPro" id="IPR029060">
    <property type="entry name" value="PIN-like_dom_sf"/>
</dbReference>
<sequence length="260" mass="30155">MGKAERRYAAVVLDANVVIAALIREQGLNRYIVSLAPIIYSFFYPVALSSEILKHTEEIARKAGRSEYEIRLALKAILKRVKPLPNEKVARYLSEAQGFVKDPDDAVYVASALHLRYEEGFKQAILVTWNKRDFDIWQLMERWVRVLDPREFYTNYLRPPFSPIRVRRLLCCTASLEKVVEAALLYIGEHHYLIVNSEPPNKVEIETPCYMILVEWDDREKGYCISPQLLATGECIEKAQQPITEERLREIELARQICKP</sequence>
<dbReference type="SUPFAM" id="SSF88723">
    <property type="entry name" value="PIN domain-like"/>
    <property type="match status" value="1"/>
</dbReference>
<dbReference type="AlphaFoldDB" id="A0A2R7Y940"/>
<dbReference type="Proteomes" id="UP000244093">
    <property type="component" value="Unassembled WGS sequence"/>
</dbReference>
<feature type="domain" description="PIN" evidence="1">
    <location>
        <begin position="12"/>
        <end position="115"/>
    </location>
</feature>
<dbReference type="Pfam" id="PF10130">
    <property type="entry name" value="PIN_2"/>
    <property type="match status" value="1"/>
</dbReference>
<evidence type="ECO:0000313" key="3">
    <source>
        <dbReference type="Proteomes" id="UP000244093"/>
    </source>
</evidence>
<evidence type="ECO:0000259" key="1">
    <source>
        <dbReference type="Pfam" id="PF10130"/>
    </source>
</evidence>